<protein>
    <submittedName>
        <fullName evidence="2">Uncharacterized protein</fullName>
    </submittedName>
</protein>
<reference evidence="2" key="1">
    <citation type="journal article" date="2012" name="PLoS ONE">
        <title>Gene sets for utilization of primary and secondary nutrition supplies in the distal gut of endangered iberian lynx.</title>
        <authorList>
            <person name="Alcaide M."/>
            <person name="Messina E."/>
            <person name="Richter M."/>
            <person name="Bargiela R."/>
            <person name="Peplies J."/>
            <person name="Huws S.A."/>
            <person name="Newbold C.J."/>
            <person name="Golyshin P.N."/>
            <person name="Simon M.A."/>
            <person name="Lopez G."/>
            <person name="Yakimov M.M."/>
            <person name="Ferrer M."/>
        </authorList>
    </citation>
    <scope>NUCLEOTIDE SEQUENCE</scope>
</reference>
<accession>J9GZT3</accession>
<keyword evidence="1" id="KW-0175">Coiled coil</keyword>
<dbReference type="AlphaFoldDB" id="J9GZT3"/>
<feature type="non-terminal residue" evidence="2">
    <location>
        <position position="276"/>
    </location>
</feature>
<gene>
    <name evidence="2" type="ORF">EVA_03045</name>
</gene>
<evidence type="ECO:0000256" key="1">
    <source>
        <dbReference type="SAM" id="Coils"/>
    </source>
</evidence>
<dbReference type="EMBL" id="AMCI01000528">
    <property type="protein sequence ID" value="EJX08843.1"/>
    <property type="molecule type" value="Genomic_DNA"/>
</dbReference>
<feature type="coiled-coil region" evidence="1">
    <location>
        <begin position="22"/>
        <end position="80"/>
    </location>
</feature>
<name>J9GZT3_9ZZZZ</name>
<sequence length="276" mass="31534">MDPETFLHSQKSAILLAMRRALTRPKNRMAKLEATLARLESQRITYAEVRAFEERIERMKASLREANREFQIEQKELERLTAPMPVPADRNDTPDDTRNVVVNLRASSRKFATLRPSEEAQCPKGFPTAPKTLDEASALHISGLLRRWQENGLTDGQCCKLLQIYLGLEEFLTPDGVYPGDTIHLIAKKFFSHHTRDFIQLMEKSGSFTFLVTPDKKACYGCFSHFRINRKMLQGNSDVLRQAKHIEVGPHARMAALNESSIANFETEDKVYILLN</sequence>
<comment type="caution">
    <text evidence="2">The sequence shown here is derived from an EMBL/GenBank/DDBJ whole genome shotgun (WGS) entry which is preliminary data.</text>
</comment>
<organism evidence="2">
    <name type="scientific">gut metagenome</name>
    <dbReference type="NCBI Taxonomy" id="749906"/>
    <lineage>
        <taxon>unclassified sequences</taxon>
        <taxon>metagenomes</taxon>
        <taxon>organismal metagenomes</taxon>
    </lineage>
</organism>
<evidence type="ECO:0000313" key="2">
    <source>
        <dbReference type="EMBL" id="EJX08843.1"/>
    </source>
</evidence>
<proteinExistence type="predicted"/>